<dbReference type="KEGG" id="ngr:NAEGRDRAFT_80325"/>
<dbReference type="InParanoid" id="D2VKL5"/>
<name>D2VKL5_NAEGR</name>
<evidence type="ECO:0000256" key="1">
    <source>
        <dbReference type="SAM" id="MobiDB-lite"/>
    </source>
</evidence>
<protein>
    <submittedName>
        <fullName evidence="2">Predicted protein</fullName>
    </submittedName>
</protein>
<proteinExistence type="predicted"/>
<dbReference type="RefSeq" id="XP_002675455.1">
    <property type="nucleotide sequence ID" value="XM_002675409.1"/>
</dbReference>
<organism evidence="3">
    <name type="scientific">Naegleria gruberi</name>
    <name type="common">Amoeba</name>
    <dbReference type="NCBI Taxonomy" id="5762"/>
    <lineage>
        <taxon>Eukaryota</taxon>
        <taxon>Discoba</taxon>
        <taxon>Heterolobosea</taxon>
        <taxon>Tetramitia</taxon>
        <taxon>Eutetramitia</taxon>
        <taxon>Vahlkampfiidae</taxon>
        <taxon>Naegleria</taxon>
    </lineage>
</organism>
<feature type="region of interest" description="Disordered" evidence="1">
    <location>
        <begin position="73"/>
        <end position="102"/>
    </location>
</feature>
<dbReference type="AlphaFoldDB" id="D2VKL5"/>
<sequence>MLTLIMVDEVDDGRIIDTSNCVRTTNDGEAFSPLTALMNCESMLAKQTFNDCCSDDKIYEVIRKGLEFDEQFISEEDSDADYSCESSSEDETEDEDSDAEEECPLFLLDSSFYGKRNRCEYDDYYSEDDFEDDRKKTRY</sequence>
<dbReference type="EMBL" id="GG738878">
    <property type="protein sequence ID" value="EFC42711.1"/>
    <property type="molecule type" value="Genomic_DNA"/>
</dbReference>
<keyword evidence="3" id="KW-1185">Reference proteome</keyword>
<reference evidence="2 3" key="1">
    <citation type="journal article" date="2010" name="Cell">
        <title>The genome of Naegleria gruberi illuminates early eukaryotic versatility.</title>
        <authorList>
            <person name="Fritz-Laylin L.K."/>
            <person name="Prochnik S.E."/>
            <person name="Ginger M.L."/>
            <person name="Dacks J.B."/>
            <person name="Carpenter M.L."/>
            <person name="Field M.C."/>
            <person name="Kuo A."/>
            <person name="Paredez A."/>
            <person name="Chapman J."/>
            <person name="Pham J."/>
            <person name="Shu S."/>
            <person name="Neupane R."/>
            <person name="Cipriano M."/>
            <person name="Mancuso J."/>
            <person name="Tu H."/>
            <person name="Salamov A."/>
            <person name="Lindquist E."/>
            <person name="Shapiro H."/>
            <person name="Lucas S."/>
            <person name="Grigoriev I.V."/>
            <person name="Cande W.Z."/>
            <person name="Fulton C."/>
            <person name="Rokhsar D.S."/>
            <person name="Dawson S.C."/>
        </authorList>
    </citation>
    <scope>NUCLEOTIDE SEQUENCE [LARGE SCALE GENOMIC DNA]</scope>
    <source>
        <strain evidence="2 3">NEG-M</strain>
    </source>
</reference>
<accession>D2VKL5</accession>
<evidence type="ECO:0000313" key="2">
    <source>
        <dbReference type="EMBL" id="EFC42711.1"/>
    </source>
</evidence>
<evidence type="ECO:0000313" key="3">
    <source>
        <dbReference type="Proteomes" id="UP000006671"/>
    </source>
</evidence>
<gene>
    <name evidence="2" type="ORF">NAEGRDRAFT_80325</name>
</gene>
<dbReference type="GeneID" id="8852051"/>
<dbReference type="Proteomes" id="UP000006671">
    <property type="component" value="Unassembled WGS sequence"/>
</dbReference>
<dbReference type="VEuPathDB" id="AmoebaDB:NAEGRDRAFT_80325"/>